<evidence type="ECO:0000313" key="2">
    <source>
        <dbReference type="Proteomes" id="UP000037020"/>
    </source>
</evidence>
<name>A0ABR5J128_9ACTN</name>
<dbReference type="Proteomes" id="UP000037020">
    <property type="component" value="Unassembled WGS sequence"/>
</dbReference>
<feature type="non-terminal residue" evidence="1">
    <location>
        <position position="105"/>
    </location>
</feature>
<reference evidence="1 2" key="1">
    <citation type="submission" date="2015-07" db="EMBL/GenBank/DDBJ databases">
        <authorList>
            <person name="Ju K.-S."/>
            <person name="Doroghazi J.R."/>
            <person name="Metcalf W.W."/>
        </authorList>
    </citation>
    <scope>NUCLEOTIDE SEQUENCE [LARGE SCALE GENOMIC DNA]</scope>
    <source>
        <strain evidence="1 2">NRRL B-3589</strain>
    </source>
</reference>
<evidence type="ECO:0000313" key="1">
    <source>
        <dbReference type="EMBL" id="KOG87099.1"/>
    </source>
</evidence>
<proteinExistence type="predicted"/>
<organism evidence="1 2">
    <name type="scientific">Streptomyces varsoviensis</name>
    <dbReference type="NCBI Taxonomy" id="67373"/>
    <lineage>
        <taxon>Bacteria</taxon>
        <taxon>Bacillati</taxon>
        <taxon>Actinomycetota</taxon>
        <taxon>Actinomycetes</taxon>
        <taxon>Kitasatosporales</taxon>
        <taxon>Streptomycetaceae</taxon>
        <taxon>Streptomyces</taxon>
    </lineage>
</organism>
<comment type="caution">
    <text evidence="1">The sequence shown here is derived from an EMBL/GenBank/DDBJ whole genome shotgun (WGS) entry which is preliminary data.</text>
</comment>
<keyword evidence="2" id="KW-1185">Reference proteome</keyword>
<sequence>MGFWGYFVVGRSDRGLVECAVFDESRDHLELTEAFADGWQLWQHPPEPELGDIDSLVRGLTKETGAPALAAYVLDSECAVVAAAGPAGTSWSACLGHAAMARYME</sequence>
<protein>
    <submittedName>
        <fullName evidence="1">Uncharacterized protein</fullName>
    </submittedName>
</protein>
<gene>
    <name evidence="1" type="ORF">ADK38_27315</name>
</gene>
<accession>A0ABR5J128</accession>
<dbReference type="EMBL" id="LGUT01002435">
    <property type="protein sequence ID" value="KOG87099.1"/>
    <property type="molecule type" value="Genomic_DNA"/>
</dbReference>